<keyword evidence="5" id="KW-0496">Mitochondrion</keyword>
<keyword evidence="2" id="KW-0547">Nucleotide-binding</keyword>
<dbReference type="InterPro" id="IPR008984">
    <property type="entry name" value="SMAD_FHA_dom_sf"/>
</dbReference>
<dbReference type="InterPro" id="IPR041569">
    <property type="entry name" value="AAA_lid_3"/>
</dbReference>
<evidence type="ECO:0000256" key="5">
    <source>
        <dbReference type="ARBA" id="ARBA00023128"/>
    </source>
</evidence>
<dbReference type="Gene3D" id="1.10.8.60">
    <property type="match status" value="1"/>
</dbReference>
<accession>A0AAW1YAU4</accession>
<dbReference type="GO" id="GO:0005524">
    <property type="term" value="F:ATP binding"/>
    <property type="evidence" value="ECO:0007669"/>
    <property type="project" value="UniProtKB-KW"/>
</dbReference>
<keyword evidence="3" id="KW-0472">Membrane</keyword>
<dbReference type="PANTHER" id="PTHR45644">
    <property type="entry name" value="AAA ATPASE, PUTATIVE (AFU_ORTHOLOGUE AFUA_2G12920)-RELATED-RELATED"/>
    <property type="match status" value="1"/>
</dbReference>
<feature type="compositionally biased region" description="Polar residues" evidence="6">
    <location>
        <begin position="551"/>
        <end position="571"/>
    </location>
</feature>
<evidence type="ECO:0000313" key="9">
    <source>
        <dbReference type="Proteomes" id="UP001457282"/>
    </source>
</evidence>
<feature type="region of interest" description="Disordered" evidence="6">
    <location>
        <begin position="533"/>
        <end position="571"/>
    </location>
</feature>
<dbReference type="InterPro" id="IPR003960">
    <property type="entry name" value="ATPase_AAA_CS"/>
</dbReference>
<protein>
    <recommendedName>
        <fullName evidence="7">AAA+ ATPase domain-containing protein</fullName>
    </recommendedName>
</protein>
<keyword evidence="3" id="KW-1000">Mitochondrion outer membrane</keyword>
<dbReference type="PANTHER" id="PTHR45644:SF73">
    <property type="entry name" value="AAA-TYPE ATPASE FAMILY PROTEIN"/>
    <property type="match status" value="1"/>
</dbReference>
<dbReference type="Pfam" id="PF00498">
    <property type="entry name" value="FHA"/>
    <property type="match status" value="1"/>
</dbReference>
<dbReference type="InterPro" id="IPR056653">
    <property type="entry name" value="DUF7751"/>
</dbReference>
<dbReference type="GO" id="GO:0016887">
    <property type="term" value="F:ATP hydrolysis activity"/>
    <property type="evidence" value="ECO:0007669"/>
    <property type="project" value="InterPro"/>
</dbReference>
<dbReference type="InterPro" id="IPR003593">
    <property type="entry name" value="AAA+_ATPase"/>
</dbReference>
<dbReference type="InterPro" id="IPR027417">
    <property type="entry name" value="P-loop_NTPase"/>
</dbReference>
<organism evidence="8 9">
    <name type="scientific">Rubus argutus</name>
    <name type="common">Southern blackberry</name>
    <dbReference type="NCBI Taxonomy" id="59490"/>
    <lineage>
        <taxon>Eukaryota</taxon>
        <taxon>Viridiplantae</taxon>
        <taxon>Streptophyta</taxon>
        <taxon>Embryophyta</taxon>
        <taxon>Tracheophyta</taxon>
        <taxon>Spermatophyta</taxon>
        <taxon>Magnoliopsida</taxon>
        <taxon>eudicotyledons</taxon>
        <taxon>Gunneridae</taxon>
        <taxon>Pentapetalae</taxon>
        <taxon>rosids</taxon>
        <taxon>fabids</taxon>
        <taxon>Rosales</taxon>
        <taxon>Rosaceae</taxon>
        <taxon>Rosoideae</taxon>
        <taxon>Rosoideae incertae sedis</taxon>
        <taxon>Rubus</taxon>
    </lineage>
</organism>
<name>A0AAW1YAU4_RUBAR</name>
<keyword evidence="9" id="KW-1185">Reference proteome</keyword>
<evidence type="ECO:0000256" key="2">
    <source>
        <dbReference type="ARBA" id="ARBA00022741"/>
    </source>
</evidence>
<keyword evidence="4" id="KW-0067">ATP-binding</keyword>
<evidence type="ECO:0000256" key="6">
    <source>
        <dbReference type="SAM" id="MobiDB-lite"/>
    </source>
</evidence>
<feature type="domain" description="AAA+ ATPase" evidence="7">
    <location>
        <begin position="955"/>
        <end position="1092"/>
    </location>
</feature>
<dbReference type="Gene3D" id="2.60.200.20">
    <property type="match status" value="1"/>
</dbReference>
<dbReference type="Pfam" id="PF00004">
    <property type="entry name" value="AAA"/>
    <property type="match status" value="1"/>
</dbReference>
<dbReference type="Pfam" id="PF24933">
    <property type="entry name" value="DUF7751"/>
    <property type="match status" value="1"/>
</dbReference>
<dbReference type="EMBL" id="JBEDUW010000002">
    <property type="protein sequence ID" value="KAK9945655.1"/>
    <property type="molecule type" value="Genomic_DNA"/>
</dbReference>
<proteinExistence type="predicted"/>
<evidence type="ECO:0000256" key="3">
    <source>
        <dbReference type="ARBA" id="ARBA00022787"/>
    </source>
</evidence>
<dbReference type="InterPro" id="IPR051701">
    <property type="entry name" value="Mito_OM_Translocase_MSP1"/>
</dbReference>
<dbReference type="SMART" id="SM00382">
    <property type="entry name" value="AAA"/>
    <property type="match status" value="1"/>
</dbReference>
<dbReference type="FunFam" id="3.40.50.300:FF:000416">
    <property type="entry name" value="p-loop nucleoside triphosphate hydrolase superfamily protein"/>
    <property type="match status" value="1"/>
</dbReference>
<dbReference type="SUPFAM" id="SSF49879">
    <property type="entry name" value="SMAD/FHA domain"/>
    <property type="match status" value="1"/>
</dbReference>
<comment type="subcellular location">
    <subcellularLocation>
        <location evidence="1">Mitochondrion outer membrane</location>
        <topology evidence="1">Single-pass membrane protein</topology>
    </subcellularLocation>
</comment>
<sequence>MVETRRSSSSKRALSASPPPNPKRPKASDASSSNNSVRSGTPAEPLGPIKESESQSPDLELRSPDPQTAESPKAVNGSDAERSPDAVAEGEALGETAVRSGLKRTKKVPKRSTKSNQKLAWGQLLSQCSKNPHQFLCDTFTVGQSRECNLCLKDPSVSTTLCKLKPGEGSSTAEMEITGGKGNVQVNGKSYQQDSKVILNGGDEVVFGSTGKHAYLTNGNIAAQGIPSISILETQSAPVNGLHIEARSRDSAVDGASILASMSNVPNDLSLLPASAKAGGDLQQDADMPSTPSGCGGSDDRTPDTEMKDSTNINDQVSGDKDIVSYPDTANENPNLDSLALDSCMDAETGKASGPRWNPILRMLSSSGAKFDFSGSLSKILNEPREIRELLQDFDPPILMSTRRQAFKDKLQQGILNPNDMEVTFESFPYYLSDTTKNVLIASIHIHLKCNKFAKYASDLPTGSPRILLSGPSGSEIYQETLAKALAKHFGARLLIVDSLVLPGGPASQNADSVKEAARAERVSMFTKRAAQAAGLRHKKPTSSVEAEITGGSTLSSQALPKQETSTASSRGITFKQGDKVKFVGTPGISLNRDQQYGYRGKVLLAFEDNGSSKIGVRFDKAIPDGNDLGGLCEEDRGFFCSANNLVRMDVSGGDDIDKLAINEILEVASNESKSMPLILFVKDVEKVLVGNSDAFVVLKSKLEKMPENVVIIGSHTQLDNRKEKSHPGGLLFTKFGFSQTALLDLAFPDNLGRIQDRSKETSKSLKHLTRIFPNKVTIQLPQDEALLSDWKQQLERDIETLKAQSNIVSIRAVLNRINLDCPDLESLCVKDPALTTESVEKVIGWALSYHSMHCSEAEVKDGKLLISTESLKYGLNILQGIQSENKSTKKSLKDVVTGNEFEKKLLADVIPPSDIGVTFDDIGALENVKDTLKELVMLPLQRPELFSKGQLTKPCKGILLFGPPGTGKTMLAKAVATEAGANFINISMSSITSKWFGEGEKYVKAVFSLASKIAPSVVFVDEVDSMLGRRENPGEHEAMRKMKNEFMVNWDGLRTKDKERVLVLAATNRPFDLDEAVIRRLPRRLMVNLPDAPNREKILRVILGKEDLEPDVDLEGVANMTDGYSGSDLKNLCVTAAHRPIREILEKEKKEKSLALEENRPLPSLYCSADIRSLKMEDFRHAHEQVCASVSSESTNMNELLQWNDLYGEGGSRKKKSLSYFM</sequence>
<feature type="region of interest" description="Disordered" evidence="6">
    <location>
        <begin position="1"/>
        <end position="94"/>
    </location>
</feature>
<dbReference type="InterPro" id="IPR003959">
    <property type="entry name" value="ATPase_AAA_core"/>
</dbReference>
<dbReference type="AlphaFoldDB" id="A0AAW1YAU4"/>
<dbReference type="CDD" id="cd19520">
    <property type="entry name" value="RecA-like_ATAD1"/>
    <property type="match status" value="1"/>
</dbReference>
<feature type="region of interest" description="Disordered" evidence="6">
    <location>
        <begin position="278"/>
        <end position="331"/>
    </location>
</feature>
<dbReference type="Proteomes" id="UP001457282">
    <property type="component" value="Unassembled WGS sequence"/>
</dbReference>
<dbReference type="SUPFAM" id="SSF52540">
    <property type="entry name" value="P-loop containing nucleoside triphosphate hydrolases"/>
    <property type="match status" value="1"/>
</dbReference>
<dbReference type="Pfam" id="PF17862">
    <property type="entry name" value="AAA_lid_3"/>
    <property type="match status" value="1"/>
</dbReference>
<comment type="caution">
    <text evidence="8">The sequence shown here is derived from an EMBL/GenBank/DDBJ whole genome shotgun (WGS) entry which is preliminary data.</text>
</comment>
<reference evidence="8 9" key="1">
    <citation type="journal article" date="2023" name="G3 (Bethesda)">
        <title>A chromosome-length genome assembly and annotation of blackberry (Rubus argutus, cv. 'Hillquist').</title>
        <authorList>
            <person name="Bruna T."/>
            <person name="Aryal R."/>
            <person name="Dudchenko O."/>
            <person name="Sargent D.J."/>
            <person name="Mead D."/>
            <person name="Buti M."/>
            <person name="Cavallini A."/>
            <person name="Hytonen T."/>
            <person name="Andres J."/>
            <person name="Pham M."/>
            <person name="Weisz D."/>
            <person name="Mascagni F."/>
            <person name="Usai G."/>
            <person name="Natali L."/>
            <person name="Bassil N."/>
            <person name="Fernandez G.E."/>
            <person name="Lomsadze A."/>
            <person name="Armour M."/>
            <person name="Olukolu B."/>
            <person name="Poorten T."/>
            <person name="Britton C."/>
            <person name="Davik J."/>
            <person name="Ashrafi H."/>
            <person name="Aiden E.L."/>
            <person name="Borodovsky M."/>
            <person name="Worthington M."/>
        </authorList>
    </citation>
    <scope>NUCLEOTIDE SEQUENCE [LARGE SCALE GENOMIC DNA]</scope>
    <source>
        <strain evidence="8">PI 553951</strain>
    </source>
</reference>
<dbReference type="Gene3D" id="3.40.50.300">
    <property type="entry name" value="P-loop containing nucleotide triphosphate hydrolases"/>
    <property type="match status" value="1"/>
</dbReference>
<dbReference type="InterPro" id="IPR000253">
    <property type="entry name" value="FHA_dom"/>
</dbReference>
<dbReference type="PROSITE" id="PS00674">
    <property type="entry name" value="AAA"/>
    <property type="match status" value="1"/>
</dbReference>
<evidence type="ECO:0000256" key="4">
    <source>
        <dbReference type="ARBA" id="ARBA00022840"/>
    </source>
</evidence>
<evidence type="ECO:0000313" key="8">
    <source>
        <dbReference type="EMBL" id="KAK9945655.1"/>
    </source>
</evidence>
<evidence type="ECO:0000259" key="7">
    <source>
        <dbReference type="SMART" id="SM00382"/>
    </source>
</evidence>
<feature type="compositionally biased region" description="Basic and acidic residues" evidence="6">
    <location>
        <begin position="298"/>
        <end position="309"/>
    </location>
</feature>
<gene>
    <name evidence="8" type="ORF">M0R45_011158</name>
</gene>
<dbReference type="GO" id="GO:0005741">
    <property type="term" value="C:mitochondrial outer membrane"/>
    <property type="evidence" value="ECO:0007669"/>
    <property type="project" value="UniProtKB-SubCell"/>
</dbReference>
<evidence type="ECO:0000256" key="1">
    <source>
        <dbReference type="ARBA" id="ARBA00004572"/>
    </source>
</evidence>